<dbReference type="AlphaFoldDB" id="A0A7Z7VME0"/>
<accession>A0A7Z7VME0</accession>
<evidence type="ECO:0000313" key="2">
    <source>
        <dbReference type="EMBL" id="TBM39782.1"/>
    </source>
</evidence>
<organism evidence="2 3">
    <name type="scientific">Vibrio cholerae</name>
    <dbReference type="NCBI Taxonomy" id="666"/>
    <lineage>
        <taxon>Bacteria</taxon>
        <taxon>Pseudomonadati</taxon>
        <taxon>Pseudomonadota</taxon>
        <taxon>Gammaproteobacteria</taxon>
        <taxon>Vibrionales</taxon>
        <taxon>Vibrionaceae</taxon>
        <taxon>Vibrio</taxon>
    </lineage>
</organism>
<gene>
    <name evidence="2" type="ORF">EYB64_16210</name>
</gene>
<dbReference type="RefSeq" id="WP_154813878.1">
    <property type="nucleotide sequence ID" value="NZ_SISP01000032.1"/>
</dbReference>
<protein>
    <submittedName>
        <fullName evidence="2">Uncharacterized protein</fullName>
    </submittedName>
</protein>
<dbReference type="Proteomes" id="UP000294145">
    <property type="component" value="Unassembled WGS sequence"/>
</dbReference>
<evidence type="ECO:0000256" key="1">
    <source>
        <dbReference type="SAM" id="MobiDB-lite"/>
    </source>
</evidence>
<feature type="region of interest" description="Disordered" evidence="1">
    <location>
        <begin position="1"/>
        <end position="35"/>
    </location>
</feature>
<comment type="caution">
    <text evidence="2">The sequence shown here is derived from an EMBL/GenBank/DDBJ whole genome shotgun (WGS) entry which is preliminary data.</text>
</comment>
<reference evidence="2 3" key="1">
    <citation type="submission" date="2019-02" db="EMBL/GenBank/DDBJ databases">
        <title>Genomic plasticity associated with the antimicrobial resistance in Vibrio cholerae.</title>
        <authorList>
            <person name="Verma J."/>
            <person name="Bag S."/>
            <person name="Saha B."/>
            <person name="Kumar P."/>
            <person name="Ghosh T.S."/>
            <person name="Dayal M."/>
            <person name="Senapati T."/>
            <person name="Mehra S."/>
            <person name="Dey P."/>
            <person name="Desigamani A."/>
            <person name="Kumar D."/>
            <person name="Rana P."/>
            <person name="Kumar B."/>
            <person name="Maiti T.K."/>
            <person name="Sharma N.C."/>
            <person name="Bhadra R.K."/>
            <person name="Mutreja A."/>
            <person name="Nair G.B."/>
            <person name="Ramamurthy T."/>
            <person name="Das B."/>
        </authorList>
    </citation>
    <scope>NUCLEOTIDE SEQUENCE [LARGE SCALE GENOMIC DNA]</scope>
    <source>
        <strain evidence="2 3">IDH06781</strain>
    </source>
</reference>
<name>A0A7Z7VME0_VIBCL</name>
<sequence length="76" mass="8791">MALEAPKKRTNPKGEPPKATETPSGQENTKKGDTLPINFKTDAEFVKEWRVYCVVNDISQIDQFKKMFEFYKKQHG</sequence>
<proteinExistence type="predicted"/>
<evidence type="ECO:0000313" key="3">
    <source>
        <dbReference type="Proteomes" id="UP000294145"/>
    </source>
</evidence>
<dbReference type="EMBL" id="SISP01000032">
    <property type="protein sequence ID" value="TBM39782.1"/>
    <property type="molecule type" value="Genomic_DNA"/>
</dbReference>